<accession>A0A2K3DQ69</accession>
<sequence length="840" mass="88086">MGATAVDLSVINRLTNVSDVNKILHETVARERAIDSELDRQLSKRSDLERNFLLLNTPTAETLELVRADCEQLLQSVQGTAQLADHISSKVRQLDLVQGRVQSVLNKINLILDRTNCINGVQSAMETEDYEAAAQYISSFMELETKMAAALSAAERSAGSTGGAPPLQLLQQQHTADASQAEDQRRVLMEVRARLEEITERRFEDAVARRDHAAAVRFARLYKPLGKQAEGLQKFIEYLKVVVGAQARNIYNSLAEQLETPGAAAGARGGPPRVDFAAALTALFKDMAVCLDEHDALIRETFGEAAVLDVIAGLQTECDNAGSRILQRFTESRRLERVVRDVTSRRRGGGGGGAGGLPFGAQAAAGAGGEPATDHRAVEALIEEVLRICGLCEEYNQFMLAKMRAAAAAAAAAAATAGGAGAGGPYGRDSTGGAPGAATAAGQLPLAREAAFRSGSFNVALRELLGRYVALEEYYLDETAGMAIRIDEVLSEQLTSSMVDDVFFILRKVGLRALAAGQFQATAALLAELNNVLANAFRNALQAKLAPGPSKALAALPAALPAALSSGLGSGSSSSSALCPLLAEYAVSLNNTDVAADYAAKLRAELEAHTGGLLAAPADREKARLVLADLAKTGGDFRSLASRGLEALAEGLLPRLKPTLDEVAAMSYSLSEAEYGAGESEGGGWAGRLVMALSGLSGLLRPLLTPANWEVLFGALLDKLAARLEALLLRKPFSQLGGLALDRDVRLLGAGLADLTARTVRDRLARLSQMAVLLGLEGLDELMDYWSPGGGAGGGAGGGGGEGGGGGAGMINWRLSAAEARAVLALRGDWSREAVMALPL</sequence>
<proteinExistence type="inferred from homology"/>
<name>A0A2K3DQ69_CHLRE</name>
<keyword evidence="11" id="KW-1185">Reference proteome</keyword>
<dbReference type="ExpressionAtlas" id="A0A2K3DQ69">
    <property type="expression patterns" value="baseline"/>
</dbReference>
<evidence type="ECO:0000313" key="10">
    <source>
        <dbReference type="EMBL" id="PNW82638.1"/>
    </source>
</evidence>
<keyword evidence="6" id="KW-0333">Golgi apparatus</keyword>
<dbReference type="EMBL" id="CM008967">
    <property type="protein sequence ID" value="PNW82638.1"/>
    <property type="molecule type" value="Genomic_DNA"/>
</dbReference>
<evidence type="ECO:0000313" key="11">
    <source>
        <dbReference type="Proteomes" id="UP000006906"/>
    </source>
</evidence>
<evidence type="ECO:0000256" key="8">
    <source>
        <dbReference type="ARBA" id="ARBA00031340"/>
    </source>
</evidence>
<dbReference type="Gene3D" id="1.20.58.1970">
    <property type="match status" value="1"/>
</dbReference>
<reference evidence="10 11" key="1">
    <citation type="journal article" date="2007" name="Science">
        <title>The Chlamydomonas genome reveals the evolution of key animal and plant functions.</title>
        <authorList>
            <person name="Merchant S.S."/>
            <person name="Prochnik S.E."/>
            <person name="Vallon O."/>
            <person name="Harris E.H."/>
            <person name="Karpowicz S.J."/>
            <person name="Witman G.B."/>
            <person name="Terry A."/>
            <person name="Salamov A."/>
            <person name="Fritz-Laylin L.K."/>
            <person name="Marechal-Drouard L."/>
            <person name="Marshall W.F."/>
            <person name="Qu L.H."/>
            <person name="Nelson D.R."/>
            <person name="Sanderfoot A.A."/>
            <person name="Spalding M.H."/>
            <person name="Kapitonov V.V."/>
            <person name="Ren Q."/>
            <person name="Ferris P."/>
            <person name="Lindquist E."/>
            <person name="Shapiro H."/>
            <person name="Lucas S.M."/>
            <person name="Grimwood J."/>
            <person name="Schmutz J."/>
            <person name="Cardol P."/>
            <person name="Cerutti H."/>
            <person name="Chanfreau G."/>
            <person name="Chen C.L."/>
            <person name="Cognat V."/>
            <person name="Croft M.T."/>
            <person name="Dent R."/>
            <person name="Dutcher S."/>
            <person name="Fernandez E."/>
            <person name="Fukuzawa H."/>
            <person name="Gonzalez-Ballester D."/>
            <person name="Gonzalez-Halphen D."/>
            <person name="Hallmann A."/>
            <person name="Hanikenne M."/>
            <person name="Hippler M."/>
            <person name="Inwood W."/>
            <person name="Jabbari K."/>
            <person name="Kalanon M."/>
            <person name="Kuras R."/>
            <person name="Lefebvre P.A."/>
            <person name="Lemaire S.D."/>
            <person name="Lobanov A.V."/>
            <person name="Lohr M."/>
            <person name="Manuell A."/>
            <person name="Meier I."/>
            <person name="Mets L."/>
            <person name="Mittag M."/>
            <person name="Mittelmeier T."/>
            <person name="Moroney J.V."/>
            <person name="Moseley J."/>
            <person name="Napoli C."/>
            <person name="Nedelcu A.M."/>
            <person name="Niyogi K."/>
            <person name="Novoselov S.V."/>
            <person name="Paulsen I.T."/>
            <person name="Pazour G."/>
            <person name="Purton S."/>
            <person name="Ral J.P."/>
            <person name="Riano-Pachon D.M."/>
            <person name="Riekhof W."/>
            <person name="Rymarquis L."/>
            <person name="Schroda M."/>
            <person name="Stern D."/>
            <person name="Umen J."/>
            <person name="Willows R."/>
            <person name="Wilson N."/>
            <person name="Zimmer S.L."/>
            <person name="Allmer J."/>
            <person name="Balk J."/>
            <person name="Bisova K."/>
            <person name="Chen C.J."/>
            <person name="Elias M."/>
            <person name="Gendler K."/>
            <person name="Hauser C."/>
            <person name="Lamb M.R."/>
            <person name="Ledford H."/>
            <person name="Long J.C."/>
            <person name="Minagawa J."/>
            <person name="Page M.D."/>
            <person name="Pan J."/>
            <person name="Pootakham W."/>
            <person name="Roje S."/>
            <person name="Rose A."/>
            <person name="Stahlberg E."/>
            <person name="Terauchi A.M."/>
            <person name="Yang P."/>
            <person name="Ball S."/>
            <person name="Bowler C."/>
            <person name="Dieckmann C.L."/>
            <person name="Gladyshev V.N."/>
            <person name="Green P."/>
            <person name="Jorgensen R."/>
            <person name="Mayfield S."/>
            <person name="Mueller-Roeber B."/>
            <person name="Rajamani S."/>
            <person name="Sayre R.T."/>
            <person name="Brokstein P."/>
            <person name="Dubchak I."/>
            <person name="Goodstein D."/>
            <person name="Hornick L."/>
            <person name="Huang Y.W."/>
            <person name="Jhaveri J."/>
            <person name="Luo Y."/>
            <person name="Martinez D."/>
            <person name="Ngau W.C."/>
            <person name="Otillar B."/>
            <person name="Poliakov A."/>
            <person name="Porter A."/>
            <person name="Szajkowski L."/>
            <person name="Werner G."/>
            <person name="Zhou K."/>
            <person name="Grigoriev I.V."/>
            <person name="Rokhsar D.S."/>
            <person name="Grossman A.R."/>
        </authorList>
    </citation>
    <scope>NUCLEOTIDE SEQUENCE [LARGE SCALE GENOMIC DNA]</scope>
    <source>
        <strain evidence="11">CC-503</strain>
    </source>
</reference>
<dbReference type="InterPro" id="IPR048682">
    <property type="entry name" value="COG4"/>
</dbReference>
<dbReference type="Gene3D" id="1.10.287.1060">
    <property type="entry name" value="ESAT-6-like"/>
    <property type="match status" value="1"/>
</dbReference>
<gene>
    <name evidence="10" type="ORF">CHLRE_06g287250v5</name>
</gene>
<feature type="domain" description="COG4 transport protein middle alpha-helical bundle" evidence="9">
    <location>
        <begin position="188"/>
        <end position="546"/>
    </location>
</feature>
<comment type="similarity">
    <text evidence="2">Belongs to the COG4 family.</text>
</comment>
<keyword evidence="5" id="KW-0653">Protein transport</keyword>
<keyword evidence="4" id="KW-0813">Transport</keyword>
<organism evidence="10 11">
    <name type="scientific">Chlamydomonas reinhardtii</name>
    <name type="common">Chlamydomonas smithii</name>
    <dbReference type="NCBI Taxonomy" id="3055"/>
    <lineage>
        <taxon>Eukaryota</taxon>
        <taxon>Viridiplantae</taxon>
        <taxon>Chlorophyta</taxon>
        <taxon>core chlorophytes</taxon>
        <taxon>Chlorophyceae</taxon>
        <taxon>CS clade</taxon>
        <taxon>Chlamydomonadales</taxon>
        <taxon>Chlamydomonadaceae</taxon>
        <taxon>Chlamydomonas</taxon>
    </lineage>
</organism>
<comment type="subcellular location">
    <subcellularLocation>
        <location evidence="1">Golgi apparatus membrane</location>
        <topology evidence="1">Peripheral membrane protein</topology>
    </subcellularLocation>
</comment>
<dbReference type="InterPro" id="IPR013167">
    <property type="entry name" value="COG4_M"/>
</dbReference>
<dbReference type="Pfam" id="PF08318">
    <property type="entry name" value="COG4_m"/>
    <property type="match status" value="1"/>
</dbReference>
<evidence type="ECO:0000256" key="2">
    <source>
        <dbReference type="ARBA" id="ARBA00009215"/>
    </source>
</evidence>
<dbReference type="GO" id="GO:0000139">
    <property type="term" value="C:Golgi membrane"/>
    <property type="evidence" value="ECO:0007669"/>
    <property type="project" value="UniProtKB-SubCell"/>
</dbReference>
<dbReference type="STRING" id="3055.A0A2K3DQ69"/>
<evidence type="ECO:0000256" key="5">
    <source>
        <dbReference type="ARBA" id="ARBA00022927"/>
    </source>
</evidence>
<dbReference type="InterPro" id="IPR048684">
    <property type="entry name" value="COG4_C"/>
</dbReference>
<dbReference type="RefSeq" id="XP_042924068.1">
    <property type="nucleotide sequence ID" value="XM_043063362.1"/>
</dbReference>
<dbReference type="Pfam" id="PF20662">
    <property type="entry name" value="COG4_C"/>
    <property type="match status" value="1"/>
</dbReference>
<dbReference type="GO" id="GO:0015031">
    <property type="term" value="P:protein transport"/>
    <property type="evidence" value="ECO:0007669"/>
    <property type="project" value="UniProtKB-KW"/>
</dbReference>
<evidence type="ECO:0000256" key="4">
    <source>
        <dbReference type="ARBA" id="ARBA00022448"/>
    </source>
</evidence>
<dbReference type="InterPro" id="IPR048680">
    <property type="entry name" value="COG4_N"/>
</dbReference>
<keyword evidence="7" id="KW-0472">Membrane</keyword>
<dbReference type="FunCoup" id="A0A2K3DQ69">
    <property type="interactions" value="2042"/>
</dbReference>
<dbReference type="InParanoid" id="A0A2K3DQ69"/>
<evidence type="ECO:0000256" key="1">
    <source>
        <dbReference type="ARBA" id="ARBA00004395"/>
    </source>
</evidence>
<dbReference type="PANTHER" id="PTHR24016">
    <property type="entry name" value="CONSERVED OLIGOMERIC GOLGI COMPLEX SUBUNIT 4"/>
    <property type="match status" value="1"/>
</dbReference>
<evidence type="ECO:0000259" key="9">
    <source>
        <dbReference type="SMART" id="SM00762"/>
    </source>
</evidence>
<dbReference type="PANTHER" id="PTHR24016:SF0">
    <property type="entry name" value="CONSERVED OLIGOMERIC GOLGI COMPLEX SUBUNIT 4"/>
    <property type="match status" value="1"/>
</dbReference>
<dbReference type="Gramene" id="PNW82638">
    <property type="protein sequence ID" value="PNW82638"/>
    <property type="gene ID" value="CHLRE_06g287250v5"/>
</dbReference>
<dbReference type="AlphaFoldDB" id="A0A2K3DQ69"/>
<dbReference type="SMART" id="SM00762">
    <property type="entry name" value="Cog4"/>
    <property type="match status" value="1"/>
</dbReference>
<dbReference type="Pfam" id="PF20663">
    <property type="entry name" value="COG4_N"/>
    <property type="match status" value="1"/>
</dbReference>
<evidence type="ECO:0000256" key="7">
    <source>
        <dbReference type="ARBA" id="ARBA00023136"/>
    </source>
</evidence>
<dbReference type="GeneID" id="5721030"/>
<protein>
    <recommendedName>
        <fullName evidence="3">Conserved oligomeric Golgi complex subunit 4</fullName>
    </recommendedName>
    <alternativeName>
        <fullName evidence="8">Component of oligomeric Golgi complex 4</fullName>
    </alternativeName>
</protein>
<dbReference type="OrthoDB" id="47059at2759"/>
<evidence type="ECO:0000256" key="3">
    <source>
        <dbReference type="ARBA" id="ARBA00020975"/>
    </source>
</evidence>
<dbReference type="KEGG" id="cre:CHLRE_06g287250v5"/>
<evidence type="ECO:0000256" key="6">
    <source>
        <dbReference type="ARBA" id="ARBA00023034"/>
    </source>
</evidence>
<dbReference type="Proteomes" id="UP000006906">
    <property type="component" value="Chromosome 6"/>
</dbReference>